<proteinExistence type="predicted"/>
<feature type="compositionally biased region" description="Acidic residues" evidence="1">
    <location>
        <begin position="257"/>
        <end position="272"/>
    </location>
</feature>
<gene>
    <name evidence="2" type="ORF">KABA2_13S01078</name>
</gene>
<keyword evidence="3" id="KW-1185">Reference proteome</keyword>
<name>A0A8H2VJT9_9SACH</name>
<dbReference type="Proteomes" id="UP000644660">
    <property type="component" value="Unassembled WGS sequence"/>
</dbReference>
<dbReference type="RefSeq" id="XP_041408858.1">
    <property type="nucleotide sequence ID" value="XM_041552924.1"/>
</dbReference>
<evidence type="ECO:0000313" key="2">
    <source>
        <dbReference type="EMBL" id="CAB4257014.1"/>
    </source>
</evidence>
<evidence type="ECO:0000313" key="3">
    <source>
        <dbReference type="Proteomes" id="UP000644660"/>
    </source>
</evidence>
<dbReference type="GeneID" id="64860122"/>
<sequence>MSLTDIEIRQVKDKVLFSEIDTPFTKYVEGVKKVTNICNDLLSGSLDTSKDGINGSNAFNEITINSLSEASELHFLEVQSAIDTKKVSVENWQQSNDQVRKDIENNVGEVLPELKNIHSRLRSRIGKLQALYDSVKSINQEFNTLATGRTSLAVSQEEWEQELGKDITHQLIKQNHLKIESRYSKQEKLGVYEDFSNGPKEAKRLNIAMKSDITKLTKEIDLYKHKWLKDADIFSKITNVLQDELSKRDVPLNGPDIDMEGNEDSEEDDEDEARNNADEDRLKRQRFDEDENKHEHSAEYSDEEHDQVSEAVNVSESEDQDIIMDNEEDGEEGDKIENESDVYGTKDASMEHELPNELTQSDDIDDQTQESSTVTGEQDETENLSEPHVDT</sequence>
<protein>
    <submittedName>
        <fullName evidence="2">Similar to Saccharomyces cerevisiae YML062C MFT1 Subunit of the THO complex</fullName>
    </submittedName>
</protein>
<feature type="compositionally biased region" description="Basic and acidic residues" evidence="1">
    <location>
        <begin position="273"/>
        <end position="299"/>
    </location>
</feature>
<reference evidence="2 3" key="1">
    <citation type="submission" date="2020-05" db="EMBL/GenBank/DDBJ databases">
        <authorList>
            <person name="Casaregola S."/>
            <person name="Devillers H."/>
            <person name="Grondin C."/>
        </authorList>
    </citation>
    <scope>NUCLEOTIDE SEQUENCE [LARGE SCALE GENOMIC DNA]</scope>
    <source>
        <strain evidence="2 3">CLIB 1767</strain>
    </source>
</reference>
<dbReference type="AlphaFoldDB" id="A0A8H2VJT9"/>
<dbReference type="EMBL" id="CAEFZW010000013">
    <property type="protein sequence ID" value="CAB4257014.1"/>
    <property type="molecule type" value="Genomic_DNA"/>
</dbReference>
<feature type="region of interest" description="Disordered" evidence="1">
    <location>
        <begin position="248"/>
        <end position="391"/>
    </location>
</feature>
<evidence type="ECO:0000256" key="1">
    <source>
        <dbReference type="SAM" id="MobiDB-lite"/>
    </source>
</evidence>
<comment type="caution">
    <text evidence="2">The sequence shown here is derived from an EMBL/GenBank/DDBJ whole genome shotgun (WGS) entry which is preliminary data.</text>
</comment>
<accession>A0A8H2VJT9</accession>
<feature type="compositionally biased region" description="Acidic residues" evidence="1">
    <location>
        <begin position="316"/>
        <end position="332"/>
    </location>
</feature>
<organism evidence="2 3">
    <name type="scientific">Maudiozyma barnettii</name>
    <dbReference type="NCBI Taxonomy" id="61262"/>
    <lineage>
        <taxon>Eukaryota</taxon>
        <taxon>Fungi</taxon>
        <taxon>Dikarya</taxon>
        <taxon>Ascomycota</taxon>
        <taxon>Saccharomycotina</taxon>
        <taxon>Saccharomycetes</taxon>
        <taxon>Saccharomycetales</taxon>
        <taxon>Saccharomycetaceae</taxon>
        <taxon>Maudiozyma</taxon>
    </lineage>
</organism>